<keyword evidence="2" id="KW-1185">Reference proteome</keyword>
<dbReference type="STRING" id="573058.SAMN00017477_0272"/>
<dbReference type="Proteomes" id="UP000192368">
    <property type="component" value="Unassembled WGS sequence"/>
</dbReference>
<dbReference type="OrthoDB" id="5071at2"/>
<reference evidence="2" key="1">
    <citation type="submission" date="2017-04" db="EMBL/GenBank/DDBJ databases">
        <authorList>
            <person name="Varghese N."/>
            <person name="Submissions S."/>
        </authorList>
    </citation>
    <scope>NUCLEOTIDE SEQUENCE [LARGE SCALE GENOMIC DNA]</scope>
    <source>
        <strain evidence="2">DSM 20463</strain>
    </source>
</reference>
<evidence type="ECO:0000313" key="1">
    <source>
        <dbReference type="EMBL" id="SMB80729.1"/>
    </source>
</evidence>
<organism evidence="1 2">
    <name type="scientific">Peptoniphilus asaccharolyticus DSM 20463</name>
    <dbReference type="NCBI Taxonomy" id="573058"/>
    <lineage>
        <taxon>Bacteria</taxon>
        <taxon>Bacillati</taxon>
        <taxon>Bacillota</taxon>
        <taxon>Tissierellia</taxon>
        <taxon>Tissierellales</taxon>
        <taxon>Peptoniphilaceae</taxon>
        <taxon>Peptoniphilus</taxon>
    </lineage>
</organism>
<dbReference type="InterPro" id="IPR010428">
    <property type="entry name" value="Zincin_1"/>
</dbReference>
<accession>A0A1W1UI63</accession>
<dbReference type="Pfam" id="PF06262">
    <property type="entry name" value="Zincin_1"/>
    <property type="match status" value="1"/>
</dbReference>
<sequence>MVEIDEFQEILEELYEELPEEIYEGLNGGIILEEECKYYENEFGLICLGVYERGMLGRCIRIYYGSFMNMYSWYGREDLKNEVRKTMHHELTHHIEFLAKDNDLEIEDIEFLKNYRESKENG</sequence>
<dbReference type="SUPFAM" id="SSF55486">
    <property type="entry name" value="Metalloproteases ('zincins'), catalytic domain"/>
    <property type="match status" value="1"/>
</dbReference>
<dbReference type="InterPro" id="IPR038555">
    <property type="entry name" value="Zincin_1_sf"/>
</dbReference>
<name>A0A1W1UI63_PEPAS</name>
<protein>
    <submittedName>
        <fullName evidence="1">Zinicin-like metallopeptidase</fullName>
    </submittedName>
</protein>
<dbReference type="RefSeq" id="WP_084229976.1">
    <property type="nucleotide sequence ID" value="NZ_FWWR01000009.1"/>
</dbReference>
<evidence type="ECO:0000313" key="2">
    <source>
        <dbReference type="Proteomes" id="UP000192368"/>
    </source>
</evidence>
<dbReference type="Gene3D" id="3.30.2010.20">
    <property type="match status" value="1"/>
</dbReference>
<dbReference type="EMBL" id="FWWR01000009">
    <property type="protein sequence ID" value="SMB80729.1"/>
    <property type="molecule type" value="Genomic_DNA"/>
</dbReference>
<gene>
    <name evidence="1" type="ORF">SAMN00017477_0272</name>
</gene>
<proteinExistence type="predicted"/>
<dbReference type="AlphaFoldDB" id="A0A1W1UI63"/>